<name>G4TAK5_SERID</name>
<dbReference type="InterPro" id="IPR015965">
    <property type="entry name" value="tRNA_lig_PDEase"/>
</dbReference>
<keyword evidence="1" id="KW-0819">tRNA processing</keyword>
<keyword evidence="1 7" id="KW-0436">Ligase</keyword>
<evidence type="ECO:0000256" key="3">
    <source>
        <dbReference type="SAM" id="MobiDB-lite"/>
    </source>
</evidence>
<dbReference type="AlphaFoldDB" id="G4TAK5"/>
<evidence type="ECO:0000256" key="1">
    <source>
        <dbReference type="PIRNR" id="PIRNR019634"/>
    </source>
</evidence>
<feature type="region of interest" description="Disordered" evidence="3">
    <location>
        <begin position="608"/>
        <end position="638"/>
    </location>
</feature>
<accession>G4TAK5</accession>
<dbReference type="Pfam" id="PF08302">
    <property type="entry name" value="tRNA_lig_CPD"/>
    <property type="match status" value="1"/>
</dbReference>
<dbReference type="GO" id="GO:0008081">
    <property type="term" value="F:phosphoric diester hydrolase activity"/>
    <property type="evidence" value="ECO:0007669"/>
    <property type="project" value="InterPro"/>
</dbReference>
<dbReference type="GO" id="GO:0003972">
    <property type="term" value="F:RNA ligase (ATP) activity"/>
    <property type="evidence" value="ECO:0007669"/>
    <property type="project" value="UniProtKB-UniRule"/>
</dbReference>
<dbReference type="Pfam" id="PF08303">
    <property type="entry name" value="tRNA_lig_kinase"/>
    <property type="match status" value="1"/>
</dbReference>
<dbReference type="eggNOG" id="ENOG502QQB9">
    <property type="taxonomic scope" value="Eukaryota"/>
</dbReference>
<dbReference type="GO" id="GO:0006388">
    <property type="term" value="P:tRNA splicing, via endonucleolytic cleavage and ligation"/>
    <property type="evidence" value="ECO:0007669"/>
    <property type="project" value="UniProtKB-UniRule"/>
</dbReference>
<dbReference type="EMBL" id="CAFZ01000031">
    <property type="protein sequence ID" value="CCA68348.1"/>
    <property type="molecule type" value="Genomic_DNA"/>
</dbReference>
<feature type="domain" description="tRNA ligase phosphodiesterase" evidence="4">
    <location>
        <begin position="576"/>
        <end position="800"/>
    </location>
</feature>
<dbReference type="InterPro" id="IPR012387">
    <property type="entry name" value="Trl1_fun"/>
</dbReference>
<dbReference type="Proteomes" id="UP000007148">
    <property type="component" value="Unassembled WGS sequence"/>
</dbReference>
<dbReference type="InterPro" id="IPR027417">
    <property type="entry name" value="P-loop_NTPase"/>
</dbReference>
<dbReference type="InterPro" id="IPR019039">
    <property type="entry name" value="T4-Rnl1-like_N"/>
</dbReference>
<dbReference type="InParanoid" id="G4TAK5"/>
<proteinExistence type="inferred from homology"/>
<evidence type="ECO:0000259" key="5">
    <source>
        <dbReference type="Pfam" id="PF08303"/>
    </source>
</evidence>
<dbReference type="GO" id="GO:0005524">
    <property type="term" value="F:ATP binding"/>
    <property type="evidence" value="ECO:0007669"/>
    <property type="project" value="UniProtKB-UniRule"/>
</dbReference>
<evidence type="ECO:0000259" key="6">
    <source>
        <dbReference type="Pfam" id="PF09511"/>
    </source>
</evidence>
<dbReference type="OMA" id="FQDWDYK"/>
<feature type="compositionally biased region" description="Polar residues" evidence="3">
    <location>
        <begin position="617"/>
        <end position="628"/>
    </location>
</feature>
<dbReference type="STRING" id="1109443.G4TAK5"/>
<keyword evidence="8" id="KW-1185">Reference proteome</keyword>
<dbReference type="InterPro" id="IPR015966">
    <property type="entry name" value="tRNA_lig_kin_fungi"/>
</dbReference>
<reference evidence="7 8" key="1">
    <citation type="journal article" date="2011" name="PLoS Pathog.">
        <title>Endophytic Life Strategies Decoded by Genome and Transcriptome Analyses of the Mutualistic Root Symbiont Piriformospora indica.</title>
        <authorList>
            <person name="Zuccaro A."/>
            <person name="Lahrmann U."/>
            <person name="Guldener U."/>
            <person name="Langen G."/>
            <person name="Pfiffi S."/>
            <person name="Biedenkopf D."/>
            <person name="Wong P."/>
            <person name="Samans B."/>
            <person name="Grimm C."/>
            <person name="Basiewicz M."/>
            <person name="Murat C."/>
            <person name="Martin F."/>
            <person name="Kogel K.H."/>
        </authorList>
    </citation>
    <scope>NUCLEOTIDE SEQUENCE [LARGE SCALE GENOMIC DNA]</scope>
    <source>
        <strain evidence="7 8">DSM 11827</strain>
    </source>
</reference>
<dbReference type="OrthoDB" id="276239at2759"/>
<feature type="domain" description="tRNA ligase kinase" evidence="5">
    <location>
        <begin position="408"/>
        <end position="556"/>
    </location>
</feature>
<organism evidence="7 8">
    <name type="scientific">Serendipita indica (strain DSM 11827)</name>
    <name type="common">Root endophyte fungus</name>
    <name type="synonym">Piriformospora indica</name>
    <dbReference type="NCBI Taxonomy" id="1109443"/>
    <lineage>
        <taxon>Eukaryota</taxon>
        <taxon>Fungi</taxon>
        <taxon>Dikarya</taxon>
        <taxon>Basidiomycota</taxon>
        <taxon>Agaricomycotina</taxon>
        <taxon>Agaricomycetes</taxon>
        <taxon>Sebacinales</taxon>
        <taxon>Serendipitaceae</taxon>
        <taxon>Serendipita</taxon>
    </lineage>
</organism>
<dbReference type="Pfam" id="PF09511">
    <property type="entry name" value="RNA_lig_T4_1"/>
    <property type="match status" value="1"/>
</dbReference>
<protein>
    <recommendedName>
        <fullName evidence="1">tRNA ligase</fullName>
        <ecNumber evidence="1">6.5.1.3</ecNumber>
    </recommendedName>
</protein>
<comment type="similarity">
    <text evidence="1">Belongs to the TRL1 family.</text>
</comment>
<dbReference type="PIRSF" id="PIRSF019634">
    <property type="entry name" value="tRNA_lig_yeast"/>
    <property type="match status" value="1"/>
</dbReference>
<dbReference type="FunCoup" id="G4TAK5">
    <property type="interactions" value="187"/>
</dbReference>
<evidence type="ECO:0000259" key="4">
    <source>
        <dbReference type="Pfam" id="PF08302"/>
    </source>
</evidence>
<evidence type="ECO:0000313" key="7">
    <source>
        <dbReference type="EMBL" id="CCA68348.1"/>
    </source>
</evidence>
<dbReference type="EC" id="6.5.1.3" evidence="1"/>
<sequence>MAESSQLIHALYALSRKNPKLVKSSKYIAPADDRIEITSWKMNEFKYYDVPSPFPTLARGLFTTENGDDVEGTDVKYRIVARGYDKFFNIGEVPWTNWRAIERHTTAPYTLTLKSNGCIIFIAALSPDKLLVTSKHSLGPVAGAEESHAQVGERWLNTHLEQAGKTREQLAATLWEKNWTAVAELCDDSFEEHVLRIPSEMTGLHLHGLNANVGEFNTQAQPVVDAFAEEWGFIKTASLVLNTEREVREYTQEIGKTGKWNGVPVEGFVVRTTIGPRPAEAGNDTPPYAPGSSFFFKVKFDEPYMMYRDWRELTKALLAAKAKGNIADAKLSKAKLRRKETMVYKQWVEKEIVRNPKAFALYTKGRGIIAVRDRFFEWLATPEGQKSEGLVNVEIPQKVEAGATNKVVIVPVAVPGCGKTTISVALAHLFGFGHTQSDNIKAKKAAPAFERSIVELLKTHDVVIADRNNHLTQHRAGIRNAVSSLSPPPRLIALSWSVAGDSAGTVHHIVTERILSRGDNHQKLTPGAVTDYKDVIWRFLKDSNELAEDEVDDVIEMEVDEDLEDALARAVSGIVELVGLEKPSDEKMGEALRIAREYQPNSMAIVKKGTKQEANRNDQTATAGPSTSGKKEKSKAHAPRYYAIMPEIDLQELLEDIMKENDTIPDSARQFWNGLQKSGRVAPHPHITIVHTKSRQDQQELWSACETVEKAQPVFEFTIGHLVCNDEVMALAIDNIAIAPGQEGPATEAFLQAMDDKTRSRLHITIGTKNPSIPPVSAKTMIEKWKAGKMSNIDVFALTGKTAQGQLSGLFA</sequence>
<feature type="domain" description="T4 RNA ligase 1-like N-terminal" evidence="6">
    <location>
        <begin position="58"/>
        <end position="304"/>
    </location>
</feature>
<dbReference type="PANTHER" id="PTHR32004:SF1">
    <property type="entry name" value="TRNA LIGASE"/>
    <property type="match status" value="1"/>
</dbReference>
<evidence type="ECO:0000313" key="8">
    <source>
        <dbReference type="Proteomes" id="UP000007148"/>
    </source>
</evidence>
<dbReference type="GO" id="GO:0051730">
    <property type="term" value="F:GTP-dependent polyribonucleotide 5'-hydroxyl-kinase activity"/>
    <property type="evidence" value="ECO:0007669"/>
    <property type="project" value="InterPro"/>
</dbReference>
<feature type="active site" description="N6-AMP-lysine intermediate" evidence="2">
    <location>
        <position position="114"/>
    </location>
</feature>
<evidence type="ECO:0000256" key="2">
    <source>
        <dbReference type="PIRSR" id="PIRSR019634-50"/>
    </source>
</evidence>
<comment type="caution">
    <text evidence="7">The sequence shown here is derived from an EMBL/GenBank/DDBJ whole genome shotgun (WGS) entry which is preliminary data.</text>
</comment>
<comment type="catalytic activity">
    <reaction evidence="1">
        <text>ATP + (ribonucleotide)n-3'-hydroxyl + 5'-phospho-(ribonucleotide)m = (ribonucleotide)n+m + AMP + diphosphate.</text>
        <dbReference type="EC" id="6.5.1.3"/>
    </reaction>
</comment>
<dbReference type="HOGENOM" id="CLU_010316_1_0_1"/>
<gene>
    <name evidence="7" type="ORF">PIIN_02214</name>
</gene>
<dbReference type="SUPFAM" id="SSF52540">
    <property type="entry name" value="P-loop containing nucleoside triphosphate hydrolases"/>
    <property type="match status" value="1"/>
</dbReference>
<dbReference type="PANTHER" id="PTHR32004">
    <property type="entry name" value="TRNA LIGASE"/>
    <property type="match status" value="1"/>
</dbReference>
<dbReference type="GO" id="GO:0005634">
    <property type="term" value="C:nucleus"/>
    <property type="evidence" value="ECO:0007669"/>
    <property type="project" value="TreeGrafter"/>
</dbReference>
<dbReference type="Gene3D" id="3.40.50.300">
    <property type="entry name" value="P-loop containing nucleotide triphosphate hydrolases"/>
    <property type="match status" value="1"/>
</dbReference>